<dbReference type="PROSITE" id="PS51910">
    <property type="entry name" value="GH18_2"/>
    <property type="match status" value="1"/>
</dbReference>
<dbReference type="Pfam" id="PF18962">
    <property type="entry name" value="Por_Secre_tail"/>
    <property type="match status" value="1"/>
</dbReference>
<dbReference type="Gene3D" id="2.60.40.10">
    <property type="entry name" value="Immunoglobulins"/>
    <property type="match status" value="2"/>
</dbReference>
<evidence type="ECO:0000256" key="6">
    <source>
        <dbReference type="RuleBase" id="RU000489"/>
    </source>
</evidence>
<dbReference type="SUPFAM" id="SSF51445">
    <property type="entry name" value="(Trans)glycosidases"/>
    <property type="match status" value="1"/>
</dbReference>
<evidence type="ECO:0000313" key="9">
    <source>
        <dbReference type="EMBL" id="CAL2107872.1"/>
    </source>
</evidence>
<dbReference type="InterPro" id="IPR026444">
    <property type="entry name" value="Secre_tail"/>
</dbReference>
<dbReference type="InterPro" id="IPR001223">
    <property type="entry name" value="Glyco_hydro18_cat"/>
</dbReference>
<evidence type="ECO:0000256" key="4">
    <source>
        <dbReference type="ARBA" id="ARBA00022801"/>
    </source>
</evidence>
<reference evidence="9 10" key="1">
    <citation type="submission" date="2024-05" db="EMBL/GenBank/DDBJ databases">
        <authorList>
            <person name="Duchaud E."/>
        </authorList>
    </citation>
    <scope>NUCLEOTIDE SEQUENCE [LARGE SCALE GENOMIC DNA]</scope>
    <source>
        <strain evidence="9">Ena-SAMPLE-TAB-13-05-2024-13:56:06:370-140305</strain>
    </source>
</reference>
<dbReference type="NCBIfam" id="TIGR04183">
    <property type="entry name" value="Por_Secre_tail"/>
    <property type="match status" value="1"/>
</dbReference>
<dbReference type="EC" id="3.2.1.14" evidence="2"/>
<dbReference type="EMBL" id="CAXJRC010000042">
    <property type="protein sequence ID" value="CAL2107872.1"/>
    <property type="molecule type" value="Genomic_DNA"/>
</dbReference>
<dbReference type="InterPro" id="IPR017853">
    <property type="entry name" value="GH"/>
</dbReference>
<dbReference type="CDD" id="cd02871">
    <property type="entry name" value="GH18_chitinase_D-like"/>
    <property type="match status" value="1"/>
</dbReference>
<name>A0ABP1FI64_9FLAO</name>
<accession>A0ABP1FI64</accession>
<dbReference type="Pfam" id="PF00704">
    <property type="entry name" value="Glyco_hydro_18"/>
    <property type="match status" value="1"/>
</dbReference>
<dbReference type="Proteomes" id="UP001497602">
    <property type="component" value="Unassembled WGS sequence"/>
</dbReference>
<dbReference type="PROSITE" id="PS01095">
    <property type="entry name" value="GH18_1"/>
    <property type="match status" value="1"/>
</dbReference>
<dbReference type="PANTHER" id="PTHR45708:SF49">
    <property type="entry name" value="ENDOCHITINASE"/>
    <property type="match status" value="1"/>
</dbReference>
<feature type="chain" id="PRO_5047044697" description="chitinase" evidence="7">
    <location>
        <begin position="21"/>
        <end position="757"/>
    </location>
</feature>
<feature type="domain" description="GH18" evidence="8">
    <location>
        <begin position="331"/>
        <end position="672"/>
    </location>
</feature>
<proteinExistence type="inferred from homology"/>
<evidence type="ECO:0000313" key="10">
    <source>
        <dbReference type="Proteomes" id="UP001497602"/>
    </source>
</evidence>
<keyword evidence="3 7" id="KW-0732">Signal</keyword>
<evidence type="ECO:0000256" key="5">
    <source>
        <dbReference type="ARBA" id="ARBA00023295"/>
    </source>
</evidence>
<sequence>MKKTIIYAIVNLLFLVKVTAQDPLISGTVKQGATPVANATINLIMPWTDSAHPYVNLTATTNAQGEYSFSNADLDGYKTINSLKLNSGNNGGVTYYPTDIANIPMPTSPKTFDFNSQEVKPAITINNPNNALTSIDYGTALALNATVKLSFDNGSDNISSVVFKVNGTTVTTSNAGNDVYTGSWSPTDADYGVEHTFSVVAEASNGSTLTKDFKFTLGCNGSGCPNLKPSIVWNKPASTRLNQNDGFKNIPIEVTVTDIDGTIASAQITINGNSNNMTATGGNKYTYNFTPTNHQEYPVTITATDNEGASTTYTTKLNIINSVFTPLPSGNIILGYAHSWENAGAPFLYFRDMADKNYNVVMYSFIETEGQNGHTPKLTINSARYQSNGAFDKQLLKDDIQFLRDKGIPVIASIGGQNGHVELGTTAHKDEFVAGLKAIIDEYGFDGLDLDFEGGSMDFGAGALKDFSYENLAPFPKLKNVVDAFKEIKQHYGEHFILTCAPETFYVQVGYATYNNRGGSFLPVIHNLREELDLVMVQLYNTGSINALDDIAYAQATPDFIVAMTDMLLTGFKVASTGFHFPALPATKVMVGLPSCPSAAPAGGYLRPSETIKALNYLRFGTEYDGRKYTLRGNPHANIRGMMTWSVNWDAAASCASSYEYSTAYSNYFNDNGTLSSEEVSLLQEFNIYPNPTQGVLNFSGNKTIDKLQIFDSKGAEVFSQKGILNKQLDVNFLQSGVYFLNIESNKKRAYKKIIKK</sequence>
<comment type="caution">
    <text evidence="9">The sequence shown here is derived from an EMBL/GenBank/DDBJ whole genome shotgun (WGS) entry which is preliminary data.</text>
</comment>
<dbReference type="SMART" id="SM00636">
    <property type="entry name" value="Glyco_18"/>
    <property type="match status" value="1"/>
</dbReference>
<gene>
    <name evidence="9" type="ORF">T190115A13A_50114</name>
</gene>
<comment type="similarity">
    <text evidence="1">Belongs to the glycosyl hydrolase 18 family. Chitinase class II subfamily.</text>
</comment>
<keyword evidence="5 6" id="KW-0326">Glycosidase</keyword>
<dbReference type="InterPro" id="IPR011583">
    <property type="entry name" value="Chitinase_II/V-like_cat"/>
</dbReference>
<dbReference type="RefSeq" id="WP_348739469.1">
    <property type="nucleotide sequence ID" value="NZ_CAXJRC010000042.1"/>
</dbReference>
<evidence type="ECO:0000256" key="1">
    <source>
        <dbReference type="ARBA" id="ARBA00009121"/>
    </source>
</evidence>
<evidence type="ECO:0000256" key="3">
    <source>
        <dbReference type="ARBA" id="ARBA00022729"/>
    </source>
</evidence>
<organism evidence="9 10">
    <name type="scientific">Tenacibaculum vairaonense</name>
    <dbReference type="NCBI Taxonomy" id="3137860"/>
    <lineage>
        <taxon>Bacteria</taxon>
        <taxon>Pseudomonadati</taxon>
        <taxon>Bacteroidota</taxon>
        <taxon>Flavobacteriia</taxon>
        <taxon>Flavobacteriales</taxon>
        <taxon>Flavobacteriaceae</taxon>
        <taxon>Tenacibaculum</taxon>
    </lineage>
</organism>
<dbReference type="InterPro" id="IPR001579">
    <property type="entry name" value="Glyco_hydro_18_chit_AS"/>
</dbReference>
<dbReference type="PANTHER" id="PTHR45708">
    <property type="entry name" value="ENDOCHITINASE"/>
    <property type="match status" value="1"/>
</dbReference>
<dbReference type="InterPro" id="IPR050542">
    <property type="entry name" value="Glycosyl_Hydrlase18_Chitinase"/>
</dbReference>
<dbReference type="InterPro" id="IPR013783">
    <property type="entry name" value="Ig-like_fold"/>
</dbReference>
<protein>
    <recommendedName>
        <fullName evidence="2">chitinase</fullName>
        <ecNumber evidence="2">3.2.1.14</ecNumber>
    </recommendedName>
</protein>
<keyword evidence="4 6" id="KW-0378">Hydrolase</keyword>
<feature type="signal peptide" evidence="7">
    <location>
        <begin position="1"/>
        <end position="20"/>
    </location>
</feature>
<evidence type="ECO:0000256" key="2">
    <source>
        <dbReference type="ARBA" id="ARBA00012729"/>
    </source>
</evidence>
<evidence type="ECO:0000259" key="8">
    <source>
        <dbReference type="PROSITE" id="PS51910"/>
    </source>
</evidence>
<dbReference type="Gene3D" id="3.20.20.80">
    <property type="entry name" value="Glycosidases"/>
    <property type="match status" value="1"/>
</dbReference>
<keyword evidence="10" id="KW-1185">Reference proteome</keyword>
<evidence type="ECO:0000256" key="7">
    <source>
        <dbReference type="SAM" id="SignalP"/>
    </source>
</evidence>